<protein>
    <recommendedName>
        <fullName evidence="4">Lectin/glucanase superfamily protein</fullName>
    </recommendedName>
</protein>
<evidence type="ECO:0008006" key="4">
    <source>
        <dbReference type="Google" id="ProtNLM"/>
    </source>
</evidence>
<gene>
    <name evidence="2" type="ORF">MM415A00402_0013</name>
    <name evidence="1" type="ORF">MM415B00534_0013</name>
    <name evidence="3" type="ORF">TM448B00727_0013</name>
</gene>
<dbReference type="EMBL" id="MT144651">
    <property type="protein sequence ID" value="QJH96435.1"/>
    <property type="molecule type" value="Genomic_DNA"/>
</dbReference>
<sequence length="483" mass="52032">MRQLALVLLIVSAAWAAGPRSTSSGQQVHVQDTAIGTTWEIVTADTGGFTQMSADSVLRIAWGPESKFDSVRTGNLGGGTARAVWSGGSTADTAGTNFWQDRGQTSPAADVAGVFGNGFSGTWGSYLIREEDSDFRVNGNWTITCWAKGSSPGNPGLGTKQIVFSAYESPDFVQVGFDQNGYVFARLSDDYGSNWDSLGVKADKYDGAFHYIALQVLSKAGHAANKDSIRLTVDDSTKGIVFSNASTSLTPDTVSAFAFRGANLFQGLMDEIQYLEDSITVDQDYRPYAWRAGREALGLSTDSAAVHLMGVGTDSARVDTMVKLGMQSPATTSRRWHAFETAYLDSEEAMPVVIYTSAVTPRTTQLDSIPAGKLNYDIAQLMGQGDPKRARQRLKRVTFQHEGAIDSSDWELRVYPSIEDTRDLTDGYWVAATARLHGNSGPYTQDLDLDLEAEPGSNAAFVVVYAKGTASTKGSATLEAEKR</sequence>
<dbReference type="Gene3D" id="2.60.120.200">
    <property type="match status" value="1"/>
</dbReference>
<evidence type="ECO:0000313" key="1">
    <source>
        <dbReference type="EMBL" id="QJA64154.1"/>
    </source>
</evidence>
<dbReference type="SUPFAM" id="SSF49899">
    <property type="entry name" value="Concanavalin A-like lectins/glucanases"/>
    <property type="match status" value="1"/>
</dbReference>
<reference evidence="1" key="1">
    <citation type="submission" date="2020-03" db="EMBL/GenBank/DDBJ databases">
        <title>The deep terrestrial virosphere.</title>
        <authorList>
            <person name="Holmfeldt K."/>
            <person name="Nilsson E."/>
            <person name="Simone D."/>
            <person name="Lopez-Fernandez M."/>
            <person name="Wu X."/>
            <person name="de Brujin I."/>
            <person name="Lundin D."/>
            <person name="Andersson A."/>
            <person name="Bertilsson S."/>
            <person name="Dopson M."/>
        </authorList>
    </citation>
    <scope>NUCLEOTIDE SEQUENCE</scope>
    <source>
        <strain evidence="2">MM415A00402</strain>
        <strain evidence="1">MM415B00534</strain>
        <strain evidence="3">TM448B00727</strain>
    </source>
</reference>
<dbReference type="AlphaFoldDB" id="A0A6M3J3C0"/>
<dbReference type="InterPro" id="IPR013320">
    <property type="entry name" value="ConA-like_dom_sf"/>
</dbReference>
<evidence type="ECO:0000313" key="3">
    <source>
        <dbReference type="EMBL" id="QJH96435.1"/>
    </source>
</evidence>
<accession>A0A6M3J3C0</accession>
<organism evidence="1">
    <name type="scientific">viral metagenome</name>
    <dbReference type="NCBI Taxonomy" id="1070528"/>
    <lineage>
        <taxon>unclassified sequences</taxon>
        <taxon>metagenomes</taxon>
        <taxon>organismal metagenomes</taxon>
    </lineage>
</organism>
<proteinExistence type="predicted"/>
<name>A0A6M3J3C0_9ZZZZ</name>
<dbReference type="EMBL" id="MT142488">
    <property type="protein sequence ID" value="QJA82460.1"/>
    <property type="molecule type" value="Genomic_DNA"/>
</dbReference>
<dbReference type="EMBL" id="MT141514">
    <property type="protein sequence ID" value="QJA64154.1"/>
    <property type="molecule type" value="Genomic_DNA"/>
</dbReference>
<evidence type="ECO:0000313" key="2">
    <source>
        <dbReference type="EMBL" id="QJA82460.1"/>
    </source>
</evidence>